<sequence length="159" mass="17883">MDHSAQSGTSTDNGHTGVAAPPKKHVPPITIDNVTNQAVLLKHLQDITKVKLEAKLIGTKLRIYPQMAYAYHRIRKYMDENSLEAYTYKLPEDKILRFVIRGLPTDMPPVEILSRLAAKIATVNECHIMRSKETGKAMPLFLFTLDKTEQLIMSPILAT</sequence>
<dbReference type="AlphaFoldDB" id="A0A8X6W9W5"/>
<feature type="region of interest" description="Disordered" evidence="1">
    <location>
        <begin position="1"/>
        <end position="27"/>
    </location>
</feature>
<evidence type="ECO:0000313" key="2">
    <source>
        <dbReference type="EMBL" id="GFY30266.1"/>
    </source>
</evidence>
<feature type="compositionally biased region" description="Polar residues" evidence="1">
    <location>
        <begin position="1"/>
        <end position="14"/>
    </location>
</feature>
<dbReference type="EMBL" id="BMAU01021392">
    <property type="protein sequence ID" value="GFY30266.1"/>
    <property type="molecule type" value="Genomic_DNA"/>
</dbReference>
<gene>
    <name evidence="2" type="primary">ORF1_93</name>
    <name evidence="2" type="ORF">TNCV_4065171</name>
</gene>
<evidence type="ECO:0000256" key="1">
    <source>
        <dbReference type="SAM" id="MobiDB-lite"/>
    </source>
</evidence>
<comment type="caution">
    <text evidence="2">The sequence shown here is derived from an EMBL/GenBank/DDBJ whole genome shotgun (WGS) entry which is preliminary data.</text>
</comment>
<organism evidence="2 3">
    <name type="scientific">Trichonephila clavipes</name>
    <name type="common">Golden silk orbweaver</name>
    <name type="synonym">Nephila clavipes</name>
    <dbReference type="NCBI Taxonomy" id="2585209"/>
    <lineage>
        <taxon>Eukaryota</taxon>
        <taxon>Metazoa</taxon>
        <taxon>Ecdysozoa</taxon>
        <taxon>Arthropoda</taxon>
        <taxon>Chelicerata</taxon>
        <taxon>Arachnida</taxon>
        <taxon>Araneae</taxon>
        <taxon>Araneomorphae</taxon>
        <taxon>Entelegynae</taxon>
        <taxon>Araneoidea</taxon>
        <taxon>Nephilidae</taxon>
        <taxon>Trichonephila</taxon>
    </lineage>
</organism>
<keyword evidence="3" id="KW-1185">Reference proteome</keyword>
<proteinExistence type="predicted"/>
<name>A0A8X6W9W5_TRICX</name>
<dbReference type="Proteomes" id="UP000887159">
    <property type="component" value="Unassembled WGS sequence"/>
</dbReference>
<reference evidence="2" key="1">
    <citation type="submission" date="2020-08" db="EMBL/GenBank/DDBJ databases">
        <title>Multicomponent nature underlies the extraordinary mechanical properties of spider dragline silk.</title>
        <authorList>
            <person name="Kono N."/>
            <person name="Nakamura H."/>
            <person name="Mori M."/>
            <person name="Yoshida Y."/>
            <person name="Ohtoshi R."/>
            <person name="Malay A.D."/>
            <person name="Moran D.A.P."/>
            <person name="Tomita M."/>
            <person name="Numata K."/>
            <person name="Arakawa K."/>
        </authorList>
    </citation>
    <scope>NUCLEOTIDE SEQUENCE</scope>
</reference>
<accession>A0A8X6W9W5</accession>
<evidence type="ECO:0000313" key="3">
    <source>
        <dbReference type="Proteomes" id="UP000887159"/>
    </source>
</evidence>
<protein>
    <submittedName>
        <fullName evidence="2">Nucleic-acid-binding protein from transposon X-element</fullName>
    </submittedName>
</protein>